<reference evidence="8" key="1">
    <citation type="submission" date="2018-06" db="EMBL/GenBank/DDBJ databases">
        <authorList>
            <person name="Zhirakovskaya E."/>
        </authorList>
    </citation>
    <scope>NUCLEOTIDE SEQUENCE</scope>
</reference>
<organism evidence="8">
    <name type="scientific">hydrothermal vent metagenome</name>
    <dbReference type="NCBI Taxonomy" id="652676"/>
    <lineage>
        <taxon>unclassified sequences</taxon>
        <taxon>metagenomes</taxon>
        <taxon>ecological metagenomes</taxon>
    </lineage>
</organism>
<dbReference type="FunFam" id="3.40.50.2000:FF:000032">
    <property type="entry name" value="3-deoxy-D-manno-octulosonic acid transferase"/>
    <property type="match status" value="1"/>
</dbReference>
<evidence type="ECO:0000256" key="2">
    <source>
        <dbReference type="ARBA" id="ARBA00012621"/>
    </source>
</evidence>
<dbReference type="AlphaFoldDB" id="A0A3B1E113"/>
<dbReference type="EMBL" id="UOGL01000601">
    <property type="protein sequence ID" value="VAX41940.1"/>
    <property type="molecule type" value="Genomic_DNA"/>
</dbReference>
<dbReference type="Gene3D" id="3.40.50.2000">
    <property type="entry name" value="Glycogen Phosphorylase B"/>
    <property type="match status" value="1"/>
</dbReference>
<keyword evidence="3 8" id="KW-0808">Transferase</keyword>
<dbReference type="GO" id="GO:0009245">
    <property type="term" value="P:lipid A biosynthetic process"/>
    <property type="evidence" value="ECO:0007669"/>
    <property type="project" value="TreeGrafter"/>
</dbReference>
<comment type="catalytic activity">
    <reaction evidence="5">
        <text>lipid IVA (E. coli) + CMP-3-deoxy-beta-D-manno-octulosonate = alpha-Kdo-(2-&gt;6)-lipid IVA (E. coli) + CMP + H(+)</text>
        <dbReference type="Rhea" id="RHEA:28066"/>
        <dbReference type="ChEBI" id="CHEBI:15378"/>
        <dbReference type="ChEBI" id="CHEBI:58603"/>
        <dbReference type="ChEBI" id="CHEBI:60364"/>
        <dbReference type="ChEBI" id="CHEBI:60377"/>
        <dbReference type="ChEBI" id="CHEBI:85987"/>
        <dbReference type="EC" id="2.4.99.12"/>
    </reaction>
</comment>
<evidence type="ECO:0000256" key="1">
    <source>
        <dbReference type="ARBA" id="ARBA00006380"/>
    </source>
</evidence>
<dbReference type="Gene3D" id="3.40.50.11720">
    <property type="entry name" value="3-Deoxy-D-manno-octulosonic-acid transferase, N-terminal domain"/>
    <property type="match status" value="1"/>
</dbReference>
<gene>
    <name evidence="8" type="ORF">MNBD_PLANCTO02-2977</name>
</gene>
<evidence type="ECO:0000256" key="4">
    <source>
        <dbReference type="ARBA" id="ARBA00031445"/>
    </source>
</evidence>
<keyword evidence="6" id="KW-1133">Transmembrane helix</keyword>
<dbReference type="EC" id="2.4.99.12" evidence="2"/>
<dbReference type="Pfam" id="PF04413">
    <property type="entry name" value="Glycos_transf_N"/>
    <property type="match status" value="1"/>
</dbReference>
<keyword evidence="6" id="KW-0812">Transmembrane</keyword>
<dbReference type="SUPFAM" id="SSF53756">
    <property type="entry name" value="UDP-Glycosyltransferase/glycogen phosphorylase"/>
    <property type="match status" value="1"/>
</dbReference>
<name>A0A3B1E113_9ZZZZ</name>
<accession>A0A3B1E113</accession>
<protein>
    <recommendedName>
        <fullName evidence="2">lipid IVA 3-deoxy-D-manno-octulosonic acid transferase</fullName>
        <ecNumber evidence="2">2.4.99.12</ecNumber>
    </recommendedName>
    <alternativeName>
        <fullName evidence="4">Lipid IV(A) 3-deoxy-D-manno-octulosonic acid transferase</fullName>
    </alternativeName>
</protein>
<dbReference type="GO" id="GO:0043842">
    <property type="term" value="F:Kdo transferase activity"/>
    <property type="evidence" value="ECO:0007669"/>
    <property type="project" value="UniProtKB-EC"/>
</dbReference>
<dbReference type="FunFam" id="3.40.50.11720:FF:000001">
    <property type="entry name" value="3-deoxy-D-manno-octulosonic acid transferase"/>
    <property type="match status" value="1"/>
</dbReference>
<dbReference type="PANTHER" id="PTHR42755">
    <property type="entry name" value="3-DEOXY-MANNO-OCTULOSONATE CYTIDYLYLTRANSFERASE"/>
    <property type="match status" value="1"/>
</dbReference>
<proteinExistence type="inferred from homology"/>
<evidence type="ECO:0000256" key="5">
    <source>
        <dbReference type="ARBA" id="ARBA00049183"/>
    </source>
</evidence>
<dbReference type="InterPro" id="IPR039901">
    <property type="entry name" value="Kdotransferase"/>
</dbReference>
<dbReference type="PANTHER" id="PTHR42755:SF1">
    <property type="entry name" value="3-DEOXY-D-MANNO-OCTULOSONIC ACID TRANSFERASE, MITOCHONDRIAL-RELATED"/>
    <property type="match status" value="1"/>
</dbReference>
<feature type="transmembrane region" description="Helical" evidence="6">
    <location>
        <begin position="6"/>
        <end position="28"/>
    </location>
</feature>
<keyword evidence="8" id="KW-0328">Glycosyltransferase</keyword>
<feature type="domain" description="3-deoxy-D-manno-octulosonic-acid transferase N-terminal" evidence="7">
    <location>
        <begin position="47"/>
        <end position="214"/>
    </location>
</feature>
<evidence type="ECO:0000256" key="6">
    <source>
        <dbReference type="SAM" id="Phobius"/>
    </source>
</evidence>
<dbReference type="InterPro" id="IPR007507">
    <property type="entry name" value="Glycos_transf_N"/>
</dbReference>
<evidence type="ECO:0000256" key="3">
    <source>
        <dbReference type="ARBA" id="ARBA00022679"/>
    </source>
</evidence>
<evidence type="ECO:0000259" key="7">
    <source>
        <dbReference type="Pfam" id="PF04413"/>
    </source>
</evidence>
<sequence length="445" mass="49986">MPLFSWFLNGLYALLIIAISPILIYRMIRQGKYRSGFKEKLLGKLPMREDSSRPCLWFHAVSVGEVLLLQSLLAKWEERNPHYEIVITTTTVTGMAVANEKFPQHHVCYFPLDFSWAVKQAIKRIRPSAILLVELELWPNFILAAHQARIPLGLVNGRISEKSFRGYQKIRLLLSRLLSRFNLLAAQNQIYAKRLIALGADKNKVHVTGSIKFDHLQSDRHNKETVALRQFFDIASHETVLIAGSTQAPEESIALDTWQELVKEFPHLRLILVPRHQERFEDVARLVQSRGLPLVRRSKKTASPLPTTSAHPPLLLLDTLGELAACWGLADIAFVGGSLTNRGGQNMIEPSAYGAAVMFGPDTRNFKEVVELLLSHQAAVRISDGKELTKVIRTFLAEPELAQQMGQKAFQLVSNQQGATTKTLQLIKQNLLSTNNTTPQNIDAA</sequence>
<keyword evidence="6" id="KW-0472">Membrane</keyword>
<comment type="similarity">
    <text evidence="1">Belongs to the glycosyltransferase group 1 family. Glycosyltransferase 30 subfamily.</text>
</comment>
<evidence type="ECO:0000313" key="8">
    <source>
        <dbReference type="EMBL" id="VAX41940.1"/>
    </source>
</evidence>
<dbReference type="InterPro" id="IPR038107">
    <property type="entry name" value="Glycos_transf_N_sf"/>
</dbReference>
<dbReference type="GO" id="GO:0005886">
    <property type="term" value="C:plasma membrane"/>
    <property type="evidence" value="ECO:0007669"/>
    <property type="project" value="TreeGrafter"/>
</dbReference>